<dbReference type="GO" id="GO:0005929">
    <property type="term" value="C:cilium"/>
    <property type="evidence" value="ECO:0007669"/>
    <property type="project" value="TreeGrafter"/>
</dbReference>
<evidence type="ECO:0000256" key="3">
    <source>
        <dbReference type="SAM" id="MobiDB-lite"/>
    </source>
</evidence>
<dbReference type="Proteomes" id="UP000887574">
    <property type="component" value="Unplaced"/>
</dbReference>
<feature type="region of interest" description="Disordered" evidence="3">
    <location>
        <begin position="206"/>
        <end position="225"/>
    </location>
</feature>
<evidence type="ECO:0000313" key="4">
    <source>
        <dbReference type="Proteomes" id="UP000887574"/>
    </source>
</evidence>
<dbReference type="PANTHER" id="PTHR21501:SF1">
    <property type="entry name" value="PROTEIN FAM-161"/>
    <property type="match status" value="1"/>
</dbReference>
<proteinExistence type="inferred from homology"/>
<sequence>MTQSEPADEEATDKSAAQQVRGADSPLHDLLKKIRLLRIDCVLLHNSIEKSLLSGGICKRYTTASKAGVREASTQETVVLSALNKASIWRSPSVSSVRSASPAFLTTASQRLTEYGSKRRRINASVWFPRRTVPEPFQMTIRESNQPHKSTYSERFLCSVLEEKRLKEEEEWRRHRERFHANPVPLSTYVPESSFYIGKLKRSRSTVVKSKSDESSKQEVKKERQFHHTPIPLSTFIRPSNSMDDLRKLRRHQRAIDLLVEACEPAGLTEHSIRWHIRNRIRHIPRCFQPPHSLIKEHSKSVPDFEKLQSEFRDKLSRTDVRPSTVVKPFSFDTNHPSHHCWNWTEAMDVELKKLRKVFEDYKSN</sequence>
<feature type="compositionally biased region" description="Acidic residues" evidence="3">
    <location>
        <begin position="1"/>
        <end position="11"/>
    </location>
</feature>
<dbReference type="InterPro" id="IPR051655">
    <property type="entry name" value="FAM161"/>
</dbReference>
<feature type="region of interest" description="Disordered" evidence="3">
    <location>
        <begin position="1"/>
        <end position="22"/>
    </location>
</feature>
<keyword evidence="4" id="KW-1185">Reference proteome</keyword>
<reference evidence="5" key="1">
    <citation type="submission" date="2022-11" db="UniProtKB">
        <authorList>
            <consortium name="WormBaseParasite"/>
        </authorList>
    </citation>
    <scope>IDENTIFICATION</scope>
</reference>
<feature type="compositionally biased region" description="Basic and acidic residues" evidence="3">
    <location>
        <begin position="210"/>
        <end position="223"/>
    </location>
</feature>
<dbReference type="Pfam" id="PF10595">
    <property type="entry name" value="FAM161A_B"/>
    <property type="match status" value="2"/>
</dbReference>
<keyword evidence="2" id="KW-0175">Coiled coil</keyword>
<dbReference type="AlphaFoldDB" id="A0A915D8R2"/>
<protein>
    <submittedName>
        <fullName evidence="5">Uncharacterized protein</fullName>
    </submittedName>
</protein>
<dbReference type="WBParaSite" id="jg17299">
    <property type="protein sequence ID" value="jg17299"/>
    <property type="gene ID" value="jg17299"/>
</dbReference>
<dbReference type="PANTHER" id="PTHR21501">
    <property type="entry name" value="PROTEIN FAM-161"/>
    <property type="match status" value="1"/>
</dbReference>
<evidence type="ECO:0000256" key="1">
    <source>
        <dbReference type="ARBA" id="ARBA00006663"/>
    </source>
</evidence>
<dbReference type="InterPro" id="IPR019579">
    <property type="entry name" value="FAM161A/B"/>
</dbReference>
<dbReference type="GO" id="GO:0005856">
    <property type="term" value="C:cytoskeleton"/>
    <property type="evidence" value="ECO:0007669"/>
    <property type="project" value="UniProtKB-ARBA"/>
</dbReference>
<name>A0A915D8R2_9BILA</name>
<dbReference type="GO" id="GO:0044782">
    <property type="term" value="P:cilium organization"/>
    <property type="evidence" value="ECO:0007669"/>
    <property type="project" value="TreeGrafter"/>
</dbReference>
<organism evidence="4 5">
    <name type="scientific">Ditylenchus dipsaci</name>
    <dbReference type="NCBI Taxonomy" id="166011"/>
    <lineage>
        <taxon>Eukaryota</taxon>
        <taxon>Metazoa</taxon>
        <taxon>Ecdysozoa</taxon>
        <taxon>Nematoda</taxon>
        <taxon>Chromadorea</taxon>
        <taxon>Rhabditida</taxon>
        <taxon>Tylenchina</taxon>
        <taxon>Tylenchomorpha</taxon>
        <taxon>Sphaerularioidea</taxon>
        <taxon>Anguinidae</taxon>
        <taxon>Anguininae</taxon>
        <taxon>Ditylenchus</taxon>
    </lineage>
</organism>
<accession>A0A915D8R2</accession>
<comment type="similarity">
    <text evidence="1">Belongs to the FAM161 family.</text>
</comment>
<evidence type="ECO:0000256" key="2">
    <source>
        <dbReference type="ARBA" id="ARBA00023054"/>
    </source>
</evidence>
<evidence type="ECO:0000313" key="5">
    <source>
        <dbReference type="WBParaSite" id="jg17299"/>
    </source>
</evidence>